<dbReference type="Proteomes" id="UP000199206">
    <property type="component" value="Unassembled WGS sequence"/>
</dbReference>
<protein>
    <recommendedName>
        <fullName evidence="4">Membrane domain of glycerophosphoryl diester phosphodiesterase</fullName>
    </recommendedName>
</protein>
<dbReference type="AlphaFoldDB" id="A0A1H7YV96"/>
<keyword evidence="1" id="KW-0812">Transmembrane</keyword>
<feature type="transmembrane region" description="Helical" evidence="1">
    <location>
        <begin position="143"/>
        <end position="167"/>
    </location>
</feature>
<name>A0A1H7YV96_9SPHN</name>
<evidence type="ECO:0000313" key="2">
    <source>
        <dbReference type="EMBL" id="SEM49079.1"/>
    </source>
</evidence>
<keyword evidence="1" id="KW-0472">Membrane</keyword>
<dbReference type="RefSeq" id="WP_093663765.1">
    <property type="nucleotide sequence ID" value="NZ_FOCF01000001.1"/>
</dbReference>
<feature type="transmembrane region" description="Helical" evidence="1">
    <location>
        <begin position="21"/>
        <end position="42"/>
    </location>
</feature>
<reference evidence="3" key="1">
    <citation type="submission" date="2016-10" db="EMBL/GenBank/DDBJ databases">
        <authorList>
            <person name="Varghese N."/>
            <person name="Submissions S."/>
        </authorList>
    </citation>
    <scope>NUCLEOTIDE SEQUENCE [LARGE SCALE GENOMIC DNA]</scope>
    <source>
        <strain evidence="3">S6-262</strain>
    </source>
</reference>
<proteinExistence type="predicted"/>
<keyword evidence="1" id="KW-1133">Transmembrane helix</keyword>
<organism evidence="2 3">
    <name type="scientific">Sphingomonas gellani</name>
    <dbReference type="NCBI Taxonomy" id="1166340"/>
    <lineage>
        <taxon>Bacteria</taxon>
        <taxon>Pseudomonadati</taxon>
        <taxon>Pseudomonadota</taxon>
        <taxon>Alphaproteobacteria</taxon>
        <taxon>Sphingomonadales</taxon>
        <taxon>Sphingomonadaceae</taxon>
        <taxon>Sphingomonas</taxon>
    </lineage>
</organism>
<feature type="transmembrane region" description="Helical" evidence="1">
    <location>
        <begin position="116"/>
        <end position="137"/>
    </location>
</feature>
<accession>A0A1H7YV96</accession>
<evidence type="ECO:0008006" key="4">
    <source>
        <dbReference type="Google" id="ProtNLM"/>
    </source>
</evidence>
<evidence type="ECO:0000256" key="1">
    <source>
        <dbReference type="SAM" id="Phobius"/>
    </source>
</evidence>
<evidence type="ECO:0000313" key="3">
    <source>
        <dbReference type="Proteomes" id="UP000199206"/>
    </source>
</evidence>
<sequence length="261" mass="26715">MTLHPIGVLRAARAIWTRDRAILGPLSGLFLFIPQWAILLLVPDLPMMAEGEATADAMTAWSTAMAAWVSQNGATYVAAALVSQFGTLAIATLYIGSGAGQAGRSMMRAAALFWRFLLALFLVGLPVAVAATVLLSIGGAGVAAALAPILYIVAVALLMLVAPAVAAERGGAVRAISQAWAATRGNRLPLMLLAGIPTFATQAIVAILLATVRSLHGQNIANPVVVALLDALAAGTIWASSLVLALSGVIAYGALSRSSPK</sequence>
<keyword evidence="3" id="KW-1185">Reference proteome</keyword>
<dbReference type="EMBL" id="FOCF01000001">
    <property type="protein sequence ID" value="SEM49079.1"/>
    <property type="molecule type" value="Genomic_DNA"/>
</dbReference>
<gene>
    <name evidence="2" type="ORF">SAMN05192583_0388</name>
</gene>
<feature type="transmembrane region" description="Helical" evidence="1">
    <location>
        <begin position="232"/>
        <end position="255"/>
    </location>
</feature>
<feature type="transmembrane region" description="Helical" evidence="1">
    <location>
        <begin position="188"/>
        <end position="212"/>
    </location>
</feature>
<dbReference type="STRING" id="1166340.SAMN05192583_0388"/>
<dbReference type="OrthoDB" id="7554925at2"/>
<feature type="transmembrane region" description="Helical" evidence="1">
    <location>
        <begin position="74"/>
        <end position="95"/>
    </location>
</feature>